<reference evidence="8 9" key="1">
    <citation type="submission" date="2017-03" db="EMBL/GenBank/DDBJ databases">
        <title>Complete genome sequence of Candidatus 'Thiodictyon syntrophicum' sp. nov. strain Cad16T, a photolithoautotroph purple sulfur bacterium isolated from an alpine meromictic lake.</title>
        <authorList>
            <person name="Luedin S.M."/>
            <person name="Pothier J.F."/>
            <person name="Danza F."/>
            <person name="Storelli N."/>
            <person name="Wittwer M."/>
            <person name="Tonolla M."/>
        </authorList>
    </citation>
    <scope>NUCLEOTIDE SEQUENCE [LARGE SCALE GENOMIC DNA]</scope>
    <source>
        <strain evidence="8 9">Cad16T</strain>
    </source>
</reference>
<evidence type="ECO:0000259" key="7">
    <source>
        <dbReference type="Pfam" id="PF00588"/>
    </source>
</evidence>
<dbReference type="OrthoDB" id="9806346at2"/>
<keyword evidence="4 5" id="KW-0949">S-adenosyl-L-methionine</keyword>
<dbReference type="SUPFAM" id="SSF75217">
    <property type="entry name" value="alpha/beta knot"/>
    <property type="match status" value="1"/>
</dbReference>
<evidence type="ECO:0000313" key="8">
    <source>
        <dbReference type="EMBL" id="AUB84119.1"/>
    </source>
</evidence>
<dbReference type="GO" id="GO:0160206">
    <property type="term" value="F:tRNA (cytidine(32)/uridine(32)-2'-O)-methyltransferase activity"/>
    <property type="evidence" value="ECO:0007669"/>
    <property type="project" value="UniProtKB-EC"/>
</dbReference>
<comment type="subunit">
    <text evidence="5">Homodimer.</text>
</comment>
<dbReference type="InterPro" id="IPR004384">
    <property type="entry name" value="RNA_MeTrfase_TrmJ/LasT"/>
</dbReference>
<sequence length="275" mass="29026">MTEPTITPPLPPPLAPLARIRFVLVGTTHTGNLGASARAMKTMGLTRLELASPRSPPDAQALARAAGADDLLQRAGVHASLAGALTGCRLVIGASARLRSLPWPLLEPPAAARLLLAEAALGDVALVFGRENSGLANEELACCNSLVHIPTDPGFSSLNLAAAVQVLAYEVRRAWREGQGVALVDEPRAVATAEALDGFHAHLAQTLTEIGFATPGQSARLLMRLRRLFNRARPDRVELNILRGILSAVQGRKRAGRTSAVPPGPTDETKMQSHV</sequence>
<feature type="region of interest" description="Disordered" evidence="6">
    <location>
        <begin position="253"/>
        <end position="275"/>
    </location>
</feature>
<dbReference type="InterPro" id="IPR001537">
    <property type="entry name" value="SpoU_MeTrfase"/>
</dbReference>
<dbReference type="FunFam" id="3.40.1280.10:FF:000006">
    <property type="entry name" value="Uncharacterized tRNA/rRNA methyltransferase HI_0380"/>
    <property type="match status" value="1"/>
</dbReference>
<dbReference type="RefSeq" id="WP_100921786.1">
    <property type="nucleotide sequence ID" value="NZ_CP020370.1"/>
</dbReference>
<comment type="catalytic activity">
    <reaction evidence="5">
        <text>cytidine(32) in tRNA + S-adenosyl-L-methionine = 2'-O-methylcytidine(32) in tRNA + S-adenosyl-L-homocysteine + H(+)</text>
        <dbReference type="Rhea" id="RHEA:42932"/>
        <dbReference type="Rhea" id="RHEA-COMP:10288"/>
        <dbReference type="Rhea" id="RHEA-COMP:10289"/>
        <dbReference type="ChEBI" id="CHEBI:15378"/>
        <dbReference type="ChEBI" id="CHEBI:57856"/>
        <dbReference type="ChEBI" id="CHEBI:59789"/>
        <dbReference type="ChEBI" id="CHEBI:74495"/>
        <dbReference type="ChEBI" id="CHEBI:82748"/>
        <dbReference type="EC" id="2.1.1.200"/>
    </reaction>
</comment>
<comment type="catalytic activity">
    <reaction evidence="5">
        <text>uridine(32) in tRNA + S-adenosyl-L-methionine = 2'-O-methyluridine(32) in tRNA + S-adenosyl-L-homocysteine + H(+)</text>
        <dbReference type="Rhea" id="RHEA:42936"/>
        <dbReference type="Rhea" id="RHEA-COMP:10107"/>
        <dbReference type="Rhea" id="RHEA-COMP:10290"/>
        <dbReference type="ChEBI" id="CHEBI:15378"/>
        <dbReference type="ChEBI" id="CHEBI:57856"/>
        <dbReference type="ChEBI" id="CHEBI:59789"/>
        <dbReference type="ChEBI" id="CHEBI:65315"/>
        <dbReference type="ChEBI" id="CHEBI:74478"/>
        <dbReference type="EC" id="2.1.1.200"/>
    </reaction>
</comment>
<evidence type="ECO:0000256" key="1">
    <source>
        <dbReference type="ARBA" id="ARBA00007228"/>
    </source>
</evidence>
<dbReference type="Pfam" id="PF00588">
    <property type="entry name" value="SpoU_methylase"/>
    <property type="match status" value="1"/>
</dbReference>
<evidence type="ECO:0000256" key="3">
    <source>
        <dbReference type="ARBA" id="ARBA00022679"/>
    </source>
</evidence>
<keyword evidence="2 5" id="KW-0489">Methyltransferase</keyword>
<name>A0A2K8UF74_9GAMM</name>
<dbReference type="GO" id="GO:0005829">
    <property type="term" value="C:cytosol"/>
    <property type="evidence" value="ECO:0007669"/>
    <property type="project" value="TreeGrafter"/>
</dbReference>
<evidence type="ECO:0000313" key="9">
    <source>
        <dbReference type="Proteomes" id="UP000232638"/>
    </source>
</evidence>
<dbReference type="GO" id="GO:0106339">
    <property type="term" value="F:tRNA (cytidine(32)-2'-O)-methyltransferase activity"/>
    <property type="evidence" value="ECO:0007669"/>
    <property type="project" value="RHEA"/>
</dbReference>
<dbReference type="InterPro" id="IPR029028">
    <property type="entry name" value="Alpha/beta_knot_MTases"/>
</dbReference>
<keyword evidence="5" id="KW-0963">Cytoplasm</keyword>
<dbReference type="Gene3D" id="1.10.8.590">
    <property type="match status" value="1"/>
</dbReference>
<evidence type="ECO:0000256" key="4">
    <source>
        <dbReference type="ARBA" id="ARBA00022691"/>
    </source>
</evidence>
<dbReference type="EMBL" id="CP020370">
    <property type="protein sequence ID" value="AUB84119.1"/>
    <property type="molecule type" value="Genomic_DNA"/>
</dbReference>
<dbReference type="GO" id="GO:0003723">
    <property type="term" value="F:RNA binding"/>
    <property type="evidence" value="ECO:0007669"/>
    <property type="project" value="InterPro"/>
</dbReference>
<protein>
    <recommendedName>
        <fullName evidence="5">tRNA (cytidine/uridine-2'-O-)-methyltransferase TrmJ</fullName>
        <ecNumber evidence="5">2.1.1.200</ecNumber>
    </recommendedName>
    <alternativeName>
        <fullName evidence="5">tRNA (cytidine(32)/uridine(32)-2'-O)-methyltransferase</fullName>
    </alternativeName>
    <alternativeName>
        <fullName evidence="5">tRNA Cm32/Um32 methyltransferase</fullName>
    </alternativeName>
</protein>
<feature type="domain" description="tRNA/rRNA methyltransferase SpoU type" evidence="7">
    <location>
        <begin position="20"/>
        <end position="169"/>
    </location>
</feature>
<evidence type="ECO:0000256" key="2">
    <source>
        <dbReference type="ARBA" id="ARBA00022603"/>
    </source>
</evidence>
<dbReference type="NCBIfam" id="TIGR00050">
    <property type="entry name" value="rRNA_methyl_1"/>
    <property type="match status" value="1"/>
</dbReference>
<dbReference type="AlphaFoldDB" id="A0A2K8UF74"/>
<dbReference type="PANTHER" id="PTHR42786">
    <property type="entry name" value="TRNA/RRNA METHYLTRANSFERASE"/>
    <property type="match status" value="1"/>
</dbReference>
<accession>A0A2K8UF74</accession>
<organism evidence="8 9">
    <name type="scientific">Candidatus Thiodictyon syntrophicum</name>
    <dbReference type="NCBI Taxonomy" id="1166950"/>
    <lineage>
        <taxon>Bacteria</taxon>
        <taxon>Pseudomonadati</taxon>
        <taxon>Pseudomonadota</taxon>
        <taxon>Gammaproteobacteria</taxon>
        <taxon>Chromatiales</taxon>
        <taxon>Chromatiaceae</taxon>
        <taxon>Thiodictyon</taxon>
    </lineage>
</organism>
<dbReference type="PANTHER" id="PTHR42786:SF2">
    <property type="entry name" value="TRNA (CYTIDINE_URIDINE-2'-O-)-METHYLTRANSFERASE TRMJ"/>
    <property type="match status" value="1"/>
</dbReference>
<dbReference type="CDD" id="cd18093">
    <property type="entry name" value="SpoU-like_TrmJ"/>
    <property type="match status" value="1"/>
</dbReference>
<keyword evidence="5" id="KW-0819">tRNA processing</keyword>
<comment type="function">
    <text evidence="5">Catalyzes the formation of 2'O-methylated cytidine (Cm32) or 2'O-methylated uridine (Um32) at position 32 in tRNA.</text>
</comment>
<comment type="subcellular location">
    <subcellularLocation>
        <location evidence="5">Cytoplasm</location>
    </subcellularLocation>
</comment>
<keyword evidence="3 8" id="KW-0808">Transferase</keyword>
<evidence type="ECO:0000256" key="6">
    <source>
        <dbReference type="SAM" id="MobiDB-lite"/>
    </source>
</evidence>
<gene>
    <name evidence="5" type="primary">trmJ</name>
    <name evidence="8" type="ORF">THSYN_26405</name>
</gene>
<dbReference type="PIRSF" id="PIRSF004808">
    <property type="entry name" value="LasT"/>
    <property type="match status" value="1"/>
</dbReference>
<dbReference type="GO" id="GO:0002128">
    <property type="term" value="P:tRNA nucleoside ribose methylation"/>
    <property type="evidence" value="ECO:0007669"/>
    <property type="project" value="TreeGrafter"/>
</dbReference>
<dbReference type="EC" id="2.1.1.200" evidence="5"/>
<proteinExistence type="inferred from homology"/>
<keyword evidence="9" id="KW-1185">Reference proteome</keyword>
<dbReference type="KEGG" id="tsy:THSYN_26405"/>
<dbReference type="InterPro" id="IPR029026">
    <property type="entry name" value="tRNA_m1G_MTases_N"/>
</dbReference>
<comment type="similarity">
    <text evidence="1">Belongs to the class IV-like SAM-binding methyltransferase superfamily. RNA methyltransferase TrmH family.</text>
</comment>
<dbReference type="Gene3D" id="3.40.1280.10">
    <property type="match status" value="1"/>
</dbReference>
<evidence type="ECO:0000256" key="5">
    <source>
        <dbReference type="RuleBase" id="RU362024"/>
    </source>
</evidence>
<dbReference type="Proteomes" id="UP000232638">
    <property type="component" value="Chromosome"/>
</dbReference>